<organism evidence="6 7">
    <name type="scientific">Paenibacillus phoenicis</name>
    <dbReference type="NCBI Taxonomy" id="554117"/>
    <lineage>
        <taxon>Bacteria</taxon>
        <taxon>Bacillati</taxon>
        <taxon>Bacillota</taxon>
        <taxon>Bacilli</taxon>
        <taxon>Bacillales</taxon>
        <taxon>Paenibacillaceae</taxon>
        <taxon>Paenibacillus</taxon>
    </lineage>
</organism>
<proteinExistence type="predicted"/>
<dbReference type="PRINTS" id="PR00032">
    <property type="entry name" value="HTHARAC"/>
</dbReference>
<dbReference type="InterPro" id="IPR009057">
    <property type="entry name" value="Homeodomain-like_sf"/>
</dbReference>
<dbReference type="EMBL" id="JAYERP010000001">
    <property type="protein sequence ID" value="MEA3570445.1"/>
    <property type="molecule type" value="Genomic_DNA"/>
</dbReference>
<name>A0ABU5PKN8_9BACL</name>
<keyword evidence="4" id="KW-0812">Transmembrane</keyword>
<dbReference type="Pfam" id="PF12833">
    <property type="entry name" value="HTH_18"/>
    <property type="match status" value="1"/>
</dbReference>
<keyword evidence="2" id="KW-0238">DNA-binding</keyword>
<dbReference type="PROSITE" id="PS01124">
    <property type="entry name" value="HTH_ARAC_FAMILY_2"/>
    <property type="match status" value="1"/>
</dbReference>
<evidence type="ECO:0000256" key="2">
    <source>
        <dbReference type="ARBA" id="ARBA00023125"/>
    </source>
</evidence>
<dbReference type="SUPFAM" id="SSF46689">
    <property type="entry name" value="Homeodomain-like"/>
    <property type="match status" value="1"/>
</dbReference>
<dbReference type="PANTHER" id="PTHR43280:SF10">
    <property type="entry name" value="REGULATORY PROTEIN POCR"/>
    <property type="match status" value="1"/>
</dbReference>
<evidence type="ECO:0000256" key="1">
    <source>
        <dbReference type="ARBA" id="ARBA00023015"/>
    </source>
</evidence>
<keyword evidence="4" id="KW-0472">Membrane</keyword>
<evidence type="ECO:0000313" key="7">
    <source>
        <dbReference type="Proteomes" id="UP001292216"/>
    </source>
</evidence>
<accession>A0ABU5PKN8</accession>
<dbReference type="PROSITE" id="PS00041">
    <property type="entry name" value="HTH_ARAC_FAMILY_1"/>
    <property type="match status" value="1"/>
</dbReference>
<comment type="caution">
    <text evidence="6">The sequence shown here is derived from an EMBL/GenBank/DDBJ whole genome shotgun (WGS) entry which is preliminary data.</text>
</comment>
<keyword evidence="4" id="KW-1133">Transmembrane helix</keyword>
<dbReference type="Gene3D" id="1.10.10.60">
    <property type="entry name" value="Homeodomain-like"/>
    <property type="match status" value="2"/>
</dbReference>
<dbReference type="SMART" id="SM00342">
    <property type="entry name" value="HTH_ARAC"/>
    <property type="match status" value="1"/>
</dbReference>
<sequence length="752" mass="87559">MRGNWYRRMLLSYFPIFLITVAVLFFIFVIIVSDISYKQTVKADRITTDYVVGRLTSSLKGIEMDVLEEVEKNKRYEDFLNVALTEQDSQIILDVAASIRELTSRDSLIESIYIYRMKDRKVLTRSGLMDLDTFADRAFVEATLTKLEDRSWSPIRSYREFSSDQEKRVISSYKREPLPFGDDGLVVINLDMYAIERMIRSMNDSEVSFLDVRDASGELLFSTRSADMPRQGEKSRVVNRVTSEVLGWQFESGLTAGQLFTWVSFISYIWVVLGIGTVVAALVYLIFITRKNYQPIRAMVGRIESLRQREDELGLKMDELSMIDRALEDLIRQAADYEKQQRENLLISRRQLFYDLMQGETPDMLGDRLKKLGVQPKEEPLQLAFVLVEISNYPDFRSSFSERDQHTLKFALTNVLQELAQIDGLYGWAEWIAEDRLGMIVGVDQTHESAAQAIRGFADKGKAWVEQHLRFSLRFCAGHVERDWQRIDRSYKAALDVLQHKLSFGQEAILLSEDLPQPADRRWHKDVMMISELVRDIRHLDGEWRMRLDQWFEQMASDCLKDEDIRMLLQMLIDMLGYELASLSGELRDYFHGPEMEKLQNDVKMAGTLEQIKSLYSDYLTGLYRLYVAHSETKNHRAMVGELKTYIEENFENPDLSLKHISDRFHISAKYASYLFKEEFNMKFVDFIVQLRMERAQELLAETDETIQNISTRVGYANSITFGRVFKRVVGVTPGDYRRLKLKPAKSRHSEI</sequence>
<reference evidence="6 7" key="1">
    <citation type="submission" date="2023-12" db="EMBL/GenBank/DDBJ databases">
        <title>Whole genome sequencing of Paenibacillus phoenicis isolated from the Phoenix Mars Lander spacecraft assembly facility.</title>
        <authorList>
            <person name="Garcia A."/>
            <person name="Venkateswaran K."/>
        </authorList>
    </citation>
    <scope>NUCLEOTIDE SEQUENCE [LARGE SCALE GENOMIC DNA]</scope>
    <source>
        <strain evidence="6 7">3PO2SA</strain>
    </source>
</reference>
<evidence type="ECO:0000313" key="6">
    <source>
        <dbReference type="EMBL" id="MEA3570445.1"/>
    </source>
</evidence>
<protein>
    <submittedName>
        <fullName evidence="6">AraC family transcriptional regulator</fullName>
    </submittedName>
</protein>
<feature type="transmembrane region" description="Helical" evidence="4">
    <location>
        <begin position="12"/>
        <end position="32"/>
    </location>
</feature>
<evidence type="ECO:0000256" key="4">
    <source>
        <dbReference type="SAM" id="Phobius"/>
    </source>
</evidence>
<evidence type="ECO:0000259" key="5">
    <source>
        <dbReference type="PROSITE" id="PS01124"/>
    </source>
</evidence>
<gene>
    <name evidence="6" type="ORF">U9M73_10595</name>
</gene>
<keyword evidence="3" id="KW-0804">Transcription</keyword>
<dbReference type="InterPro" id="IPR020449">
    <property type="entry name" value="Tscrpt_reg_AraC-type_HTH"/>
</dbReference>
<dbReference type="InterPro" id="IPR018062">
    <property type="entry name" value="HTH_AraC-typ_CS"/>
</dbReference>
<feature type="transmembrane region" description="Helical" evidence="4">
    <location>
        <begin position="259"/>
        <end position="287"/>
    </location>
</feature>
<keyword evidence="1" id="KW-0805">Transcription regulation</keyword>
<dbReference type="Proteomes" id="UP001292216">
    <property type="component" value="Unassembled WGS sequence"/>
</dbReference>
<dbReference type="RefSeq" id="WP_323077239.1">
    <property type="nucleotide sequence ID" value="NZ_CBCSKM010000013.1"/>
</dbReference>
<dbReference type="InterPro" id="IPR018060">
    <property type="entry name" value="HTH_AraC"/>
</dbReference>
<evidence type="ECO:0000256" key="3">
    <source>
        <dbReference type="ARBA" id="ARBA00023163"/>
    </source>
</evidence>
<feature type="domain" description="HTH araC/xylS-type" evidence="5">
    <location>
        <begin position="641"/>
        <end position="740"/>
    </location>
</feature>
<keyword evidence="7" id="KW-1185">Reference proteome</keyword>
<dbReference type="PANTHER" id="PTHR43280">
    <property type="entry name" value="ARAC-FAMILY TRANSCRIPTIONAL REGULATOR"/>
    <property type="match status" value="1"/>
</dbReference>